<evidence type="ECO:0000313" key="3">
    <source>
        <dbReference type="EMBL" id="EFH79808.1"/>
    </source>
</evidence>
<dbReference type="RefSeq" id="WP_007921922.1">
    <property type="nucleotide sequence ID" value="NZ_ADVG01000005.1"/>
</dbReference>
<dbReference type="PANTHER" id="PTHR33055:SF13">
    <property type="entry name" value="TRANSPOSASE"/>
    <property type="match status" value="1"/>
</dbReference>
<dbReference type="GO" id="GO:0003677">
    <property type="term" value="F:DNA binding"/>
    <property type="evidence" value="ECO:0007669"/>
    <property type="project" value="InterPro"/>
</dbReference>
<comment type="caution">
    <text evidence="3">The sequence shown here is derived from an EMBL/GenBank/DDBJ whole genome shotgun (WGS) entry which is preliminary data.</text>
</comment>
<dbReference type="Pfam" id="PF02371">
    <property type="entry name" value="Transposase_20"/>
    <property type="match status" value="1"/>
</dbReference>
<dbReference type="EMBL" id="ADVG01000005">
    <property type="protein sequence ID" value="EFH79808.1"/>
    <property type="molecule type" value="Genomic_DNA"/>
</dbReference>
<evidence type="ECO:0000313" key="4">
    <source>
        <dbReference type="Proteomes" id="UP000004508"/>
    </source>
</evidence>
<dbReference type="GO" id="GO:0004803">
    <property type="term" value="F:transposase activity"/>
    <property type="evidence" value="ECO:0007669"/>
    <property type="project" value="InterPro"/>
</dbReference>
<accession>D6U7E7</accession>
<dbReference type="NCBIfam" id="NF033542">
    <property type="entry name" value="transpos_IS110"/>
    <property type="match status" value="1"/>
</dbReference>
<dbReference type="PANTHER" id="PTHR33055">
    <property type="entry name" value="TRANSPOSASE FOR INSERTION SEQUENCE ELEMENT IS1111A"/>
    <property type="match status" value="1"/>
</dbReference>
<gene>
    <name evidence="3" type="ORF">Krac_0317</name>
</gene>
<proteinExistence type="predicted"/>
<dbReference type="InterPro" id="IPR047650">
    <property type="entry name" value="Transpos_IS110"/>
</dbReference>
<dbReference type="OrthoDB" id="273556at2"/>
<evidence type="ECO:0000259" key="2">
    <source>
        <dbReference type="Pfam" id="PF02371"/>
    </source>
</evidence>
<dbReference type="AlphaFoldDB" id="D6U7E7"/>
<feature type="domain" description="Transposase IS110-like N-terminal" evidence="1">
    <location>
        <begin position="15"/>
        <end position="159"/>
    </location>
</feature>
<dbReference type="InterPro" id="IPR003346">
    <property type="entry name" value="Transposase_20"/>
</dbReference>
<dbReference type="InParanoid" id="D6U7E7"/>
<dbReference type="eggNOG" id="COG3547">
    <property type="taxonomic scope" value="Bacteria"/>
</dbReference>
<name>D6U7E7_KTERA</name>
<dbReference type="Pfam" id="PF01548">
    <property type="entry name" value="DEDD_Tnp_IS110"/>
    <property type="match status" value="1"/>
</dbReference>
<protein>
    <submittedName>
        <fullName evidence="3">Transposase IS116/IS110/IS902 family protein</fullName>
    </submittedName>
</protein>
<dbReference type="Proteomes" id="UP000004508">
    <property type="component" value="Unassembled WGS sequence"/>
</dbReference>
<organism evidence="3 4">
    <name type="scientific">Ktedonobacter racemifer DSM 44963</name>
    <dbReference type="NCBI Taxonomy" id="485913"/>
    <lineage>
        <taxon>Bacteria</taxon>
        <taxon>Bacillati</taxon>
        <taxon>Chloroflexota</taxon>
        <taxon>Ktedonobacteria</taxon>
        <taxon>Ktedonobacterales</taxon>
        <taxon>Ktedonobacteraceae</taxon>
        <taxon>Ktedonobacter</taxon>
    </lineage>
</organism>
<dbReference type="GO" id="GO:0006313">
    <property type="term" value="P:DNA transposition"/>
    <property type="evidence" value="ECO:0007669"/>
    <property type="project" value="InterPro"/>
</dbReference>
<reference evidence="3 4" key="1">
    <citation type="journal article" date="2011" name="Stand. Genomic Sci.">
        <title>Non-contiguous finished genome sequence and contextual data of the filamentous soil bacterium Ktedonobacter racemifer type strain (SOSP1-21).</title>
        <authorList>
            <person name="Chang Y.J."/>
            <person name="Land M."/>
            <person name="Hauser L."/>
            <person name="Chertkov O."/>
            <person name="Del Rio T.G."/>
            <person name="Nolan M."/>
            <person name="Copeland A."/>
            <person name="Tice H."/>
            <person name="Cheng J.F."/>
            <person name="Lucas S."/>
            <person name="Han C."/>
            <person name="Goodwin L."/>
            <person name="Pitluck S."/>
            <person name="Ivanova N."/>
            <person name="Ovchinikova G."/>
            <person name="Pati A."/>
            <person name="Chen A."/>
            <person name="Palaniappan K."/>
            <person name="Mavromatis K."/>
            <person name="Liolios K."/>
            <person name="Brettin T."/>
            <person name="Fiebig A."/>
            <person name="Rohde M."/>
            <person name="Abt B."/>
            <person name="Goker M."/>
            <person name="Detter J.C."/>
            <person name="Woyke T."/>
            <person name="Bristow J."/>
            <person name="Eisen J.A."/>
            <person name="Markowitz V."/>
            <person name="Hugenholtz P."/>
            <person name="Kyrpides N.C."/>
            <person name="Klenk H.P."/>
            <person name="Lapidus A."/>
        </authorList>
    </citation>
    <scope>NUCLEOTIDE SEQUENCE [LARGE SCALE GENOMIC DNA]</scope>
    <source>
        <strain evidence="4">DSM 44963</strain>
    </source>
</reference>
<dbReference type="STRING" id="485913.Krac_0317"/>
<sequence>MPTTELPHALATRFVALDVHRQYLVVGAVDLQQHVVLSPRRFGFAAFAEWATTHFTHADAVVLEATSNAWLLYDQLQPLVAEVVVAHPQAVKLIAAARVKTDSRDTIKLASLLAANLIPAVWVPPQEVRELRALVTHRNRLVQQRTQAANRLHSVLQRHNIDPPPGTPFAVHQREWWLALDLPFAEKLRVQQDLSLYQTLEALIQESEAELGRLSTCDPWVQQVPFLVQLPGLGVLSAMRLLAAIGEITRFPSAKHLVGYAGLGASVHQSGETNRGGRITKEGRSDLRGIMVEAAWVAVEHHPHWKAQFERLAARIGKQKAIVAIARKLLVTIWHVLSQQESDSHAQIEAVTRKLLNWISHTGTIPGKKRDRLLLLYDYLDQLGLSEEVEQVNYHGSTYRLSERQKQLRATQQKG</sequence>
<dbReference type="InterPro" id="IPR002525">
    <property type="entry name" value="Transp_IS110-like_N"/>
</dbReference>
<evidence type="ECO:0000259" key="1">
    <source>
        <dbReference type="Pfam" id="PF01548"/>
    </source>
</evidence>
<feature type="domain" description="Transposase IS116/IS110/IS902 C-terminal" evidence="2">
    <location>
        <begin position="227"/>
        <end position="309"/>
    </location>
</feature>
<keyword evidence="4" id="KW-1185">Reference proteome</keyword>